<evidence type="ECO:0000256" key="1">
    <source>
        <dbReference type="SAM" id="SignalP"/>
    </source>
</evidence>
<dbReference type="RefSeq" id="WP_106480642.1">
    <property type="nucleotide sequence ID" value="NZ_CP032819.1"/>
</dbReference>
<protein>
    <recommendedName>
        <fullName evidence="4">Outer membrane protein beta-barrel domain-containing protein</fullName>
    </recommendedName>
</protein>
<proteinExistence type="predicted"/>
<accession>A0A3Q9IR68</accession>
<evidence type="ECO:0000313" key="3">
    <source>
        <dbReference type="Proteomes" id="UP000270673"/>
    </source>
</evidence>
<name>A0A3Q9IR68_9BACT</name>
<keyword evidence="3" id="KW-1185">Reference proteome</keyword>
<dbReference type="EMBL" id="CP032819">
    <property type="protein sequence ID" value="AZS29921.1"/>
    <property type="molecule type" value="Genomic_DNA"/>
</dbReference>
<dbReference type="KEGG" id="buy:D8S85_10415"/>
<dbReference type="AlphaFoldDB" id="A0A3Q9IR68"/>
<feature type="chain" id="PRO_5018743791" description="Outer membrane protein beta-barrel domain-containing protein" evidence="1">
    <location>
        <begin position="21"/>
        <end position="266"/>
    </location>
</feature>
<gene>
    <name evidence="2" type="ORF">D8S85_10415</name>
</gene>
<evidence type="ECO:0008006" key="4">
    <source>
        <dbReference type="Google" id="ProtNLM"/>
    </source>
</evidence>
<evidence type="ECO:0000313" key="2">
    <source>
        <dbReference type="EMBL" id="AZS29921.1"/>
    </source>
</evidence>
<sequence length="266" mass="30152">MKKLLFILVVVLIVSNNVSAQQKPEKGSFGTEIQFNPFDQNGKTFQLDGLKFRYFISDRDAIRLKFGINSTQNKFTDSDSQEENDIKTSYKNEFKSTTGDFNLDLGYERHYDLAKRLNAYVGGSIGFKKHFASTKIEGYSERISESSAFSNKFNGKIKNGAILTLDNNWDEEDLLNAVNDPATSGVTFAIFTGLDFYLYKGLYIGTEFGLSVKTESSQKAKYTGKLTLNSQGETTITEYDQKMTEKTRQTNVKTYIEPVLRLGWTF</sequence>
<reference evidence="2 3" key="1">
    <citation type="submission" date="2018-10" db="EMBL/GenBank/DDBJ databases">
        <title>Butyricimonas faecalis sp. nov., isolated from human faeces and emended description of the genus Butyricimonas.</title>
        <authorList>
            <person name="Le Roy T."/>
            <person name="Van der Smissen P."/>
            <person name="Paquot A."/>
            <person name="Delzenne N."/>
            <person name="Muccioli G."/>
            <person name="Collet J.-F."/>
            <person name="Cani P.D."/>
        </authorList>
    </citation>
    <scope>NUCLEOTIDE SEQUENCE [LARGE SCALE GENOMIC DNA]</scope>
    <source>
        <strain evidence="2 3">H184</strain>
    </source>
</reference>
<feature type="signal peptide" evidence="1">
    <location>
        <begin position="1"/>
        <end position="20"/>
    </location>
</feature>
<keyword evidence="1" id="KW-0732">Signal</keyword>
<dbReference type="Proteomes" id="UP000270673">
    <property type="component" value="Chromosome"/>
</dbReference>
<dbReference type="OrthoDB" id="1050611at2"/>
<organism evidence="2 3">
    <name type="scientific">Butyricimonas faecalis</name>
    <dbReference type="NCBI Taxonomy" id="2093856"/>
    <lineage>
        <taxon>Bacteria</taxon>
        <taxon>Pseudomonadati</taxon>
        <taxon>Bacteroidota</taxon>
        <taxon>Bacteroidia</taxon>
        <taxon>Bacteroidales</taxon>
        <taxon>Odoribacteraceae</taxon>
        <taxon>Butyricimonas</taxon>
    </lineage>
</organism>